<keyword evidence="1" id="KW-0732">Signal</keyword>
<sequence length="90" mass="10084">MKTFKIACIASLFSLTLVGTANACYVADPTGTPLKYRAAPYGKVLGTFRNGTYLSISGWQTDRNGKAWVQAYHPYTGKYYGWVYYKYLAC</sequence>
<feature type="signal peptide" evidence="1">
    <location>
        <begin position="1"/>
        <end position="23"/>
    </location>
</feature>
<gene>
    <name evidence="2" type="ORF">LU297_07080</name>
</gene>
<name>A0ABY6F2N2_9GAMM</name>
<dbReference type="EMBL" id="CP089977">
    <property type="protein sequence ID" value="UXZ04353.1"/>
    <property type="molecule type" value="Genomic_DNA"/>
</dbReference>
<protein>
    <recommendedName>
        <fullName evidence="4">SH3b domain-containing protein</fullName>
    </recommendedName>
</protein>
<evidence type="ECO:0000313" key="2">
    <source>
        <dbReference type="EMBL" id="UXZ04353.1"/>
    </source>
</evidence>
<dbReference type="Proteomes" id="UP001063782">
    <property type="component" value="Chromosome"/>
</dbReference>
<evidence type="ECO:0000256" key="1">
    <source>
        <dbReference type="SAM" id="SignalP"/>
    </source>
</evidence>
<proteinExistence type="predicted"/>
<accession>A0ABY6F2N2</accession>
<evidence type="ECO:0000313" key="3">
    <source>
        <dbReference type="Proteomes" id="UP001063782"/>
    </source>
</evidence>
<reference evidence="2" key="1">
    <citation type="submission" date="2021-12" db="EMBL/GenBank/DDBJ databases">
        <title>taxonomy of Moraxella sp. ZY201224.</title>
        <authorList>
            <person name="Li F."/>
        </authorList>
    </citation>
    <scope>NUCLEOTIDE SEQUENCE</scope>
    <source>
        <strain evidence="2">ZY201224</strain>
    </source>
</reference>
<evidence type="ECO:0008006" key="4">
    <source>
        <dbReference type="Google" id="ProtNLM"/>
    </source>
</evidence>
<dbReference type="RefSeq" id="WP_263075839.1">
    <property type="nucleotide sequence ID" value="NZ_CP089977.1"/>
</dbReference>
<keyword evidence="3" id="KW-1185">Reference proteome</keyword>
<feature type="chain" id="PRO_5045229004" description="SH3b domain-containing protein" evidence="1">
    <location>
        <begin position="24"/>
        <end position="90"/>
    </location>
</feature>
<organism evidence="2 3">
    <name type="scientific">Moraxella nasicaprae</name>
    <dbReference type="NCBI Taxonomy" id="2904122"/>
    <lineage>
        <taxon>Bacteria</taxon>
        <taxon>Pseudomonadati</taxon>
        <taxon>Pseudomonadota</taxon>
        <taxon>Gammaproteobacteria</taxon>
        <taxon>Moraxellales</taxon>
        <taxon>Moraxellaceae</taxon>
        <taxon>Moraxella</taxon>
    </lineage>
</organism>